<comment type="pathway">
    <text evidence="2">Protein modification; protein glycosylation.</text>
</comment>
<protein>
    <recommendedName>
        <fullName evidence="13">Hexosyltransferase</fullName>
        <ecNumber evidence="13">2.4.1.-</ecNumber>
    </recommendedName>
</protein>
<dbReference type="FunFam" id="3.90.550.50:FF:000001">
    <property type="entry name" value="Hexosyltransferase"/>
    <property type="match status" value="1"/>
</dbReference>
<dbReference type="EC" id="2.4.1.-" evidence="13"/>
<evidence type="ECO:0000256" key="5">
    <source>
        <dbReference type="ARBA" id="ARBA00022679"/>
    </source>
</evidence>
<evidence type="ECO:0000256" key="7">
    <source>
        <dbReference type="ARBA" id="ARBA00022968"/>
    </source>
</evidence>
<evidence type="ECO:0000256" key="12">
    <source>
        <dbReference type="ARBA" id="ARBA00023180"/>
    </source>
</evidence>
<keyword evidence="10" id="KW-0443">Lipid metabolism</keyword>
<dbReference type="GeneTree" id="ENSGT00940000163421"/>
<evidence type="ECO:0000313" key="14">
    <source>
        <dbReference type="Ensembl" id="ENSCPBP00000013734.1"/>
    </source>
</evidence>
<comment type="similarity">
    <text evidence="3 13">Belongs to the glycosyltransferase 31 family.</text>
</comment>
<comment type="subcellular location">
    <subcellularLocation>
        <location evidence="1 13">Golgi apparatus membrane</location>
        <topology evidence="1 13">Single-pass type II membrane protein</topology>
    </subcellularLocation>
</comment>
<accession>A0A8C3FTC4</accession>
<keyword evidence="4 13" id="KW-0328">Glycosyltransferase</keyword>
<keyword evidence="11" id="KW-0472">Membrane</keyword>
<dbReference type="PANTHER" id="PTHR11214">
    <property type="entry name" value="BETA-1,3-N-ACETYLGLUCOSAMINYLTRANSFERASE"/>
    <property type="match status" value="1"/>
</dbReference>
<evidence type="ECO:0000256" key="4">
    <source>
        <dbReference type="ARBA" id="ARBA00022676"/>
    </source>
</evidence>
<dbReference type="InterPro" id="IPR029044">
    <property type="entry name" value="Nucleotide-diphossugar_trans"/>
</dbReference>
<organism evidence="14 15">
    <name type="scientific">Chrysemys picta bellii</name>
    <name type="common">Western painted turtle</name>
    <name type="synonym">Emys bellii</name>
    <dbReference type="NCBI Taxonomy" id="8478"/>
    <lineage>
        <taxon>Eukaryota</taxon>
        <taxon>Metazoa</taxon>
        <taxon>Chordata</taxon>
        <taxon>Craniata</taxon>
        <taxon>Vertebrata</taxon>
        <taxon>Euteleostomi</taxon>
        <taxon>Archelosauria</taxon>
        <taxon>Testudinata</taxon>
        <taxon>Testudines</taxon>
        <taxon>Cryptodira</taxon>
        <taxon>Durocryptodira</taxon>
        <taxon>Testudinoidea</taxon>
        <taxon>Emydidae</taxon>
        <taxon>Chrysemys</taxon>
    </lineage>
</organism>
<dbReference type="AlphaFoldDB" id="A0A8C3FTC4"/>
<keyword evidence="6" id="KW-0812">Transmembrane</keyword>
<dbReference type="GO" id="GO:0006493">
    <property type="term" value="P:protein O-linked glycosylation"/>
    <property type="evidence" value="ECO:0007669"/>
    <property type="project" value="TreeGrafter"/>
</dbReference>
<reference evidence="14" key="1">
    <citation type="submission" date="2025-08" db="UniProtKB">
        <authorList>
            <consortium name="Ensembl"/>
        </authorList>
    </citation>
    <scope>IDENTIFICATION</scope>
</reference>
<name>A0A8C3FTC4_CHRPI</name>
<dbReference type="GO" id="GO:0000139">
    <property type="term" value="C:Golgi membrane"/>
    <property type="evidence" value="ECO:0007669"/>
    <property type="project" value="UniProtKB-SubCell"/>
</dbReference>
<dbReference type="SUPFAM" id="SSF53448">
    <property type="entry name" value="Nucleotide-diphospho-sugar transferases"/>
    <property type="match status" value="1"/>
</dbReference>
<dbReference type="Ensembl" id="ENSCPBT00000016288.1">
    <property type="protein sequence ID" value="ENSCPBP00000013734.1"/>
    <property type="gene ID" value="ENSCPBG00000010243.1"/>
</dbReference>
<dbReference type="GO" id="GO:0008499">
    <property type="term" value="F:N-acetyl-beta-D-glucosaminide beta-(1,3)-galactosyltransferase activity"/>
    <property type="evidence" value="ECO:0007669"/>
    <property type="project" value="TreeGrafter"/>
</dbReference>
<evidence type="ECO:0000256" key="10">
    <source>
        <dbReference type="ARBA" id="ARBA00023098"/>
    </source>
</evidence>
<dbReference type="OMA" id="KYDRCTF"/>
<proteinExistence type="inferred from homology"/>
<evidence type="ECO:0000256" key="8">
    <source>
        <dbReference type="ARBA" id="ARBA00022989"/>
    </source>
</evidence>
<dbReference type="PANTHER" id="PTHR11214:SF151">
    <property type="entry name" value="HEXOSYLTRANSFERASE"/>
    <property type="match status" value="1"/>
</dbReference>
<keyword evidence="9 13" id="KW-0333">Golgi apparatus</keyword>
<keyword evidence="15" id="KW-1185">Reference proteome</keyword>
<dbReference type="Pfam" id="PF01762">
    <property type="entry name" value="Galactosyl_T"/>
    <property type="match status" value="1"/>
</dbReference>
<keyword evidence="8" id="KW-1133">Transmembrane helix</keyword>
<dbReference type="InterPro" id="IPR002659">
    <property type="entry name" value="Glyco_trans_31"/>
</dbReference>
<dbReference type="Gene3D" id="3.90.550.50">
    <property type="match status" value="1"/>
</dbReference>
<reference evidence="14" key="2">
    <citation type="submission" date="2025-09" db="UniProtKB">
        <authorList>
            <consortium name="Ensembl"/>
        </authorList>
    </citation>
    <scope>IDENTIFICATION</scope>
</reference>
<evidence type="ECO:0000313" key="15">
    <source>
        <dbReference type="Proteomes" id="UP000694380"/>
    </source>
</evidence>
<dbReference type="Proteomes" id="UP000694380">
    <property type="component" value="Unplaced"/>
</dbReference>
<evidence type="ECO:0000256" key="9">
    <source>
        <dbReference type="ARBA" id="ARBA00023034"/>
    </source>
</evidence>
<dbReference type="GO" id="GO:0006629">
    <property type="term" value="P:lipid metabolic process"/>
    <property type="evidence" value="ECO:0007669"/>
    <property type="project" value="UniProtKB-KW"/>
</dbReference>
<sequence length="306" mass="35228">ACLPSPVPVPTLVYVDCLSLCPYRVWHPLQVVYPYSYRFLLNEPDKCREWAPFLVLLVVTEPKDIEARNAIRQTWGNESAVPGVSMVRLFLTGVHPHYSSQLQRLLKEESALHRDIIQQDFLDTYNNLTLKTLMGMEWVSRHCPNASYVVKADSDIFLNMGFLVRELLQPQLPPKKDFMTGYIYRNTGPLRSKAYKWYVPREVYPNDTYPPYCGGPGYVLSGDLAKKVYGVAQTLRVINMEDAFMGICLYELGVRVTDSPWGLFNVFWQEYEKCRFSKLVVVHHFGPTDLLRVWPDFLGGNKTCPS</sequence>
<keyword evidence="12" id="KW-0325">Glycoprotein</keyword>
<evidence type="ECO:0000256" key="2">
    <source>
        <dbReference type="ARBA" id="ARBA00004922"/>
    </source>
</evidence>
<evidence type="ECO:0000256" key="1">
    <source>
        <dbReference type="ARBA" id="ARBA00004323"/>
    </source>
</evidence>
<keyword evidence="7" id="KW-0735">Signal-anchor</keyword>
<evidence type="ECO:0000256" key="6">
    <source>
        <dbReference type="ARBA" id="ARBA00022692"/>
    </source>
</evidence>
<evidence type="ECO:0000256" key="13">
    <source>
        <dbReference type="RuleBase" id="RU363063"/>
    </source>
</evidence>
<evidence type="ECO:0000256" key="11">
    <source>
        <dbReference type="ARBA" id="ARBA00023136"/>
    </source>
</evidence>
<keyword evidence="5" id="KW-0808">Transferase</keyword>
<evidence type="ECO:0000256" key="3">
    <source>
        <dbReference type="ARBA" id="ARBA00008661"/>
    </source>
</evidence>